<sequence length="103" mass="11603">MGLYINMDGMSSTGKTKFINDNVEDARFQPPPHSEEAFDRIIADEYIPVCVVGNPTFDAAGLAYSWSEVQAFSRPDDPRLRVWLVVPINWALEHSPHLAEMLP</sequence>
<organism evidence="1">
    <name type="scientific">marine sediment metagenome</name>
    <dbReference type="NCBI Taxonomy" id="412755"/>
    <lineage>
        <taxon>unclassified sequences</taxon>
        <taxon>metagenomes</taxon>
        <taxon>ecological metagenomes</taxon>
    </lineage>
</organism>
<reference evidence="1" key="1">
    <citation type="journal article" date="2015" name="Nature">
        <title>Complex archaea that bridge the gap between prokaryotes and eukaryotes.</title>
        <authorList>
            <person name="Spang A."/>
            <person name="Saw J.H."/>
            <person name="Jorgensen S.L."/>
            <person name="Zaremba-Niedzwiedzka K."/>
            <person name="Martijn J."/>
            <person name="Lind A.E."/>
            <person name="van Eijk R."/>
            <person name="Schleper C."/>
            <person name="Guy L."/>
            <person name="Ettema T.J."/>
        </authorList>
    </citation>
    <scope>NUCLEOTIDE SEQUENCE</scope>
</reference>
<proteinExistence type="predicted"/>
<protein>
    <submittedName>
        <fullName evidence="1">Uncharacterized protein</fullName>
    </submittedName>
</protein>
<accession>A0A0F9A6X2</accession>
<gene>
    <name evidence="1" type="ORF">LCGC14_2607290</name>
</gene>
<dbReference type="EMBL" id="LAZR01044171">
    <property type="protein sequence ID" value="KKL05314.1"/>
    <property type="molecule type" value="Genomic_DNA"/>
</dbReference>
<name>A0A0F9A6X2_9ZZZZ</name>
<evidence type="ECO:0000313" key="1">
    <source>
        <dbReference type="EMBL" id="KKL05314.1"/>
    </source>
</evidence>
<dbReference type="AlphaFoldDB" id="A0A0F9A6X2"/>
<comment type="caution">
    <text evidence="1">The sequence shown here is derived from an EMBL/GenBank/DDBJ whole genome shotgun (WGS) entry which is preliminary data.</text>
</comment>